<comment type="caution">
    <text evidence="1">The sequence shown here is derived from an EMBL/GenBank/DDBJ whole genome shotgun (WGS) entry which is preliminary data.</text>
</comment>
<organism evidence="1 2">
    <name type="scientific">Gnomoniopsis smithogilvyi</name>
    <dbReference type="NCBI Taxonomy" id="1191159"/>
    <lineage>
        <taxon>Eukaryota</taxon>
        <taxon>Fungi</taxon>
        <taxon>Dikarya</taxon>
        <taxon>Ascomycota</taxon>
        <taxon>Pezizomycotina</taxon>
        <taxon>Sordariomycetes</taxon>
        <taxon>Sordariomycetidae</taxon>
        <taxon>Diaporthales</taxon>
        <taxon>Gnomoniaceae</taxon>
        <taxon>Gnomoniopsis</taxon>
    </lineage>
</organism>
<keyword evidence="2" id="KW-1185">Reference proteome</keyword>
<dbReference type="OrthoDB" id="4757738at2759"/>
<evidence type="ECO:0000313" key="1">
    <source>
        <dbReference type="EMBL" id="KAJ4388179.1"/>
    </source>
</evidence>
<reference evidence="1" key="1">
    <citation type="submission" date="2022-10" db="EMBL/GenBank/DDBJ databases">
        <title>Tapping the CABI collections for fungal endophytes: first genome assemblies for Collariella, Neodidymelliopsis, Ascochyta clinopodiicola, Didymella pomorum, Didymosphaeria variabile, Neocosmospora piperis and Neocucurbitaria cava.</title>
        <authorList>
            <person name="Hill R."/>
        </authorList>
    </citation>
    <scope>NUCLEOTIDE SEQUENCE</scope>
    <source>
        <strain evidence="1">IMI 355082</strain>
    </source>
</reference>
<dbReference type="AlphaFoldDB" id="A0A9W8YMB6"/>
<dbReference type="EMBL" id="JAPEVB010000005">
    <property type="protein sequence ID" value="KAJ4388179.1"/>
    <property type="molecule type" value="Genomic_DNA"/>
</dbReference>
<accession>A0A9W8YMB6</accession>
<protein>
    <submittedName>
        <fullName evidence="1">Uncharacterized protein</fullName>
    </submittedName>
</protein>
<dbReference type="Proteomes" id="UP001140453">
    <property type="component" value="Unassembled WGS sequence"/>
</dbReference>
<gene>
    <name evidence="1" type="ORF">N0V93_008786</name>
</gene>
<name>A0A9W8YMB6_9PEZI</name>
<evidence type="ECO:0000313" key="2">
    <source>
        <dbReference type="Proteomes" id="UP001140453"/>
    </source>
</evidence>
<proteinExistence type="predicted"/>
<sequence>MNPFDNIPLASSEAVASVVNLSTRINVAYPALVQDFETKYVDCKNSWFAGANKFSSNSASLASGPHFARLVALGPKVTPLVVSKLTLHDELFAIELYNKIERNPRYKADPRDLLEYNTLQRQANLIVDMIYERYNSINEAVKTWKNSMQKYYNLDSDEKDFANDEAYNNLIEFGKGAIAHVMLEWKTNTNEQANRLWEVVIDKIVNSEDTGVSNSGSLSWEKWSDWYGNKDYENTP</sequence>